<evidence type="ECO:0000313" key="4">
    <source>
        <dbReference type="EMBL" id="MBW1257261.1"/>
    </source>
</evidence>
<proteinExistence type="predicted"/>
<keyword evidence="4" id="KW-0456">Lyase</keyword>
<comment type="caution">
    <text evidence="4">The sequence shown here is derived from an EMBL/GenBank/DDBJ whole genome shotgun (WGS) entry which is preliminary data.</text>
</comment>
<gene>
    <name evidence="4" type="ORF">KYI95_08585</name>
</gene>
<feature type="domain" description="Aromatic amino acid beta-eliminating lyase/threonine aldolase" evidence="3">
    <location>
        <begin position="61"/>
        <end position="442"/>
    </location>
</feature>
<dbReference type="Pfam" id="PF01212">
    <property type="entry name" value="Beta_elim_lyase"/>
    <property type="match status" value="1"/>
</dbReference>
<organism evidence="4 5">
    <name type="scientific">Pantoea allii</name>
    <dbReference type="NCBI Taxonomy" id="574096"/>
    <lineage>
        <taxon>Bacteria</taxon>
        <taxon>Pseudomonadati</taxon>
        <taxon>Pseudomonadota</taxon>
        <taxon>Gammaproteobacteria</taxon>
        <taxon>Enterobacterales</taxon>
        <taxon>Erwiniaceae</taxon>
        <taxon>Pantoea</taxon>
    </lineage>
</organism>
<keyword evidence="5" id="KW-1185">Reference proteome</keyword>
<dbReference type="EC" id="4.1.99.1" evidence="4"/>
<protein>
    <submittedName>
        <fullName evidence="4">Tryptophanase</fullName>
        <ecNumber evidence="4">4.1.99.1</ecNumber>
    </submittedName>
</protein>
<reference evidence="4 5" key="1">
    <citation type="submission" date="2021-07" db="EMBL/GenBank/DDBJ databases">
        <title>A novel phosphonate cluster across the Pantoea species complex is important for pathogenicity in onion.</title>
        <authorList>
            <person name="Zhao M."/>
            <person name="Stice S."/>
            <person name="Shin G.Y."/>
            <person name="Coutinho T."/>
            <person name="Gitaitis R."/>
            <person name="Kvitko B."/>
            <person name="Dutta B."/>
        </authorList>
    </citation>
    <scope>NUCLEOTIDE SEQUENCE [LARGE SCALE GENOMIC DNA]</scope>
    <source>
        <strain evidence="4 5">BD 382</strain>
    </source>
</reference>
<dbReference type="NCBIfam" id="NF009709">
    <property type="entry name" value="PRK13238.1"/>
    <property type="match status" value="1"/>
</dbReference>
<dbReference type="Proteomes" id="UP001197236">
    <property type="component" value="Unassembled WGS sequence"/>
</dbReference>
<dbReference type="GO" id="GO:0009034">
    <property type="term" value="F:tryptophanase activity"/>
    <property type="evidence" value="ECO:0007669"/>
    <property type="project" value="UniProtKB-EC"/>
</dbReference>
<dbReference type="EMBL" id="JAHVXZ010000003">
    <property type="protein sequence ID" value="MBW1257261.1"/>
    <property type="molecule type" value="Genomic_DNA"/>
</dbReference>
<accession>A0ABS6VD71</accession>
<evidence type="ECO:0000313" key="5">
    <source>
        <dbReference type="Proteomes" id="UP001197236"/>
    </source>
</evidence>
<sequence length="491" mass="56213">MKITDEEMLFPSDIPYDKVPPWRVKVVEYVTPTTRVQRKELIKQFNWSVPNLPAEYVYVNMCTDSGTNAMSDRQWSAMMLADESYFNSKSWYPLQDVLQKFTGMDFVMPCHQGRSGEAIIYEAFVKKGDIVPSNCHFTTTRAHCYYQEAEPVDLTCPEYFDENNSSWFKGNIDTEKMKALFIEHGERIGLVELVVPNNLCAGQPVSMQNIREVRDIIDKYKKRDVLLCLDSARISENAWIIKKHEQGYGHKSCKEIVREMMSYADIAHMSAKKAGLVNTGGFISLRNKTDCQRLQPKLIRIDGFMTYGGMAGRDLEALAVGLVEGVNDYYLEDKQRQCDLFANACRTRGVATYNPACTLGVWIMAEHCLPHIRKENGPGTALCVQAFIEGGVGFTSMDSLHRGREDSKDPTNTQKIQLAPYELIRCAFPRRVYTDAHYEWCAESLYKAMCWGEKIPPYVRQKMSDIRPALDPKDIGLRAFFDEYEPLFDHP</sequence>
<evidence type="ECO:0000256" key="1">
    <source>
        <dbReference type="ARBA" id="ARBA00001933"/>
    </source>
</evidence>
<evidence type="ECO:0000256" key="2">
    <source>
        <dbReference type="ARBA" id="ARBA00022898"/>
    </source>
</evidence>
<dbReference type="RefSeq" id="WP_218995150.1">
    <property type="nucleotide sequence ID" value="NZ_JAHVXU010000003.1"/>
</dbReference>
<keyword evidence="2" id="KW-0663">Pyridoxal phosphate</keyword>
<dbReference type="PANTHER" id="PTHR32325:SF4">
    <property type="entry name" value="TRYPTOPHANASE"/>
    <property type="match status" value="1"/>
</dbReference>
<name>A0ABS6VD71_9GAMM</name>
<comment type="cofactor">
    <cofactor evidence="1">
        <name>pyridoxal 5'-phosphate</name>
        <dbReference type="ChEBI" id="CHEBI:597326"/>
    </cofactor>
</comment>
<dbReference type="PANTHER" id="PTHR32325">
    <property type="entry name" value="BETA-ELIMINATING LYASE-LIKE PROTEIN-RELATED"/>
    <property type="match status" value="1"/>
</dbReference>
<dbReference type="InterPro" id="IPR001597">
    <property type="entry name" value="ArAA_b-elim_lyase/Thr_aldolase"/>
</dbReference>
<evidence type="ECO:0000259" key="3">
    <source>
        <dbReference type="Pfam" id="PF01212"/>
    </source>
</evidence>